<accession>A0A813D7K2</accession>
<evidence type="ECO:0000313" key="4">
    <source>
        <dbReference type="Proteomes" id="UP000654075"/>
    </source>
</evidence>
<dbReference type="Proteomes" id="UP000654075">
    <property type="component" value="Unassembled WGS sequence"/>
</dbReference>
<evidence type="ECO:0000313" key="3">
    <source>
        <dbReference type="EMBL" id="CAE8669930.1"/>
    </source>
</evidence>
<keyword evidence="4" id="KW-1185">Reference proteome</keyword>
<proteinExistence type="predicted"/>
<dbReference type="EMBL" id="CAJNNW010017403">
    <property type="protein sequence ID" value="CAE8660892.1"/>
    <property type="molecule type" value="Genomic_DNA"/>
</dbReference>
<dbReference type="EMBL" id="CAJNNW010022898">
    <property type="protein sequence ID" value="CAE8669930.1"/>
    <property type="molecule type" value="Genomic_DNA"/>
</dbReference>
<reference evidence="1" key="1">
    <citation type="submission" date="2021-02" db="EMBL/GenBank/DDBJ databases">
        <authorList>
            <person name="Dougan E. K."/>
            <person name="Rhodes N."/>
            <person name="Thang M."/>
            <person name="Chan C."/>
        </authorList>
    </citation>
    <scope>NUCLEOTIDE SEQUENCE</scope>
</reference>
<gene>
    <name evidence="1" type="ORF">PGLA1383_LOCUS582</name>
    <name evidence="2" type="ORF">PGLA2088_LOCUS14319</name>
    <name evidence="3" type="ORF">PGLA2088_LOCUS17323</name>
</gene>
<sequence length="302" mass="34013">MRRIAAGRPKLGLEKAKGLAAQHGGTCLSESYTSVHHALLWQCAHGHEWQAPLASIKYRKRWCHTCLLGSSVKPGLDVAQGIAFTRGGFCLSSEYRSSYSPMRWRCQLGHEWEATLSNVKNGKTWCPRCAVNWPLNLEAAKQLAAGHGGQCTSAEYKNNWTPLSWRCLFGHHWQAPMFSIKIRGRWCPQCALTSRRGIQLQAAANLAALQGGQCLSMLYINNRIPLRWKCEKGHEWEATLNKVKNCGTWCPTCASWKSEREVRRIFETIFPGFFSPHGVHVSSAVAARVYRWSWMGTVRISA</sequence>
<dbReference type="OrthoDB" id="428671at2759"/>
<dbReference type="AlphaFoldDB" id="A0A813D7K2"/>
<dbReference type="EMBL" id="CAJNNV010000134">
    <property type="protein sequence ID" value="CAE8581558.1"/>
    <property type="molecule type" value="Genomic_DNA"/>
</dbReference>
<evidence type="ECO:0008006" key="5">
    <source>
        <dbReference type="Google" id="ProtNLM"/>
    </source>
</evidence>
<comment type="caution">
    <text evidence="1">The sequence shown here is derived from an EMBL/GenBank/DDBJ whole genome shotgun (WGS) entry which is preliminary data.</text>
</comment>
<evidence type="ECO:0000313" key="2">
    <source>
        <dbReference type="EMBL" id="CAE8660892.1"/>
    </source>
</evidence>
<evidence type="ECO:0000313" key="1">
    <source>
        <dbReference type="EMBL" id="CAE8581558.1"/>
    </source>
</evidence>
<organism evidence="1 4">
    <name type="scientific">Polarella glacialis</name>
    <name type="common">Dinoflagellate</name>
    <dbReference type="NCBI Taxonomy" id="89957"/>
    <lineage>
        <taxon>Eukaryota</taxon>
        <taxon>Sar</taxon>
        <taxon>Alveolata</taxon>
        <taxon>Dinophyceae</taxon>
        <taxon>Suessiales</taxon>
        <taxon>Suessiaceae</taxon>
        <taxon>Polarella</taxon>
    </lineage>
</organism>
<protein>
    <recommendedName>
        <fullName evidence="5">Zinc-ribbon domain-containing protein</fullName>
    </recommendedName>
</protein>
<name>A0A813D7K2_POLGL</name>
<dbReference type="Proteomes" id="UP000626109">
    <property type="component" value="Unassembled WGS sequence"/>
</dbReference>